<organism evidence="1 2">
    <name type="scientific">Jeotgalibacillus marinus</name>
    <dbReference type="NCBI Taxonomy" id="86667"/>
    <lineage>
        <taxon>Bacteria</taxon>
        <taxon>Bacillati</taxon>
        <taxon>Bacillota</taxon>
        <taxon>Bacilli</taxon>
        <taxon>Bacillales</taxon>
        <taxon>Caryophanaceae</taxon>
        <taxon>Jeotgalibacillus</taxon>
    </lineage>
</organism>
<accession>A0ABV3Q5N6</accession>
<dbReference type="Proteomes" id="UP001556040">
    <property type="component" value="Unassembled WGS sequence"/>
</dbReference>
<reference evidence="1 2" key="1">
    <citation type="journal article" date="1979" name="Int. J. Syst. Evol. Microbiol.">
        <title>Bacillus globisporus subsp. marinus subsp. nov.</title>
        <authorList>
            <person name="Liu H."/>
        </authorList>
    </citation>
    <scope>NUCLEOTIDE SEQUENCE [LARGE SCALE GENOMIC DNA]</scope>
    <source>
        <strain evidence="1 2">DSM 1297</strain>
    </source>
</reference>
<dbReference type="InterPro" id="IPR025617">
    <property type="entry name" value="YqzL"/>
</dbReference>
<evidence type="ECO:0000313" key="2">
    <source>
        <dbReference type="Proteomes" id="UP001556040"/>
    </source>
</evidence>
<gene>
    <name evidence="1" type="ORF">AB1471_12375</name>
</gene>
<protein>
    <submittedName>
        <fullName evidence="1">YqzL family protein</fullName>
    </submittedName>
</protein>
<dbReference type="EMBL" id="JBFMIA010000012">
    <property type="protein sequence ID" value="MEW9502584.1"/>
    <property type="molecule type" value="Genomic_DNA"/>
</dbReference>
<dbReference type="Pfam" id="PF14006">
    <property type="entry name" value="YqzL"/>
    <property type="match status" value="1"/>
</dbReference>
<comment type="caution">
    <text evidence="1">The sequence shown here is derived from an EMBL/GenBank/DDBJ whole genome shotgun (WGS) entry which is preliminary data.</text>
</comment>
<sequence length="43" mass="5102">MLDITWEVFSQTGNVELYLLLKEIEEQEVVHITENKETADFFV</sequence>
<evidence type="ECO:0000313" key="1">
    <source>
        <dbReference type="EMBL" id="MEW9502584.1"/>
    </source>
</evidence>
<keyword evidence="2" id="KW-1185">Reference proteome</keyword>
<dbReference type="RefSeq" id="WP_367780076.1">
    <property type="nucleotide sequence ID" value="NZ_JBFMIA010000012.1"/>
</dbReference>
<name>A0ABV3Q5N6_9BACL</name>
<proteinExistence type="predicted"/>